<evidence type="ECO:0000313" key="3">
    <source>
        <dbReference type="Proteomes" id="UP001054889"/>
    </source>
</evidence>
<proteinExistence type="predicted"/>
<dbReference type="Proteomes" id="UP001054889">
    <property type="component" value="Unassembled WGS sequence"/>
</dbReference>
<reference evidence="2" key="1">
    <citation type="journal article" date="2018" name="DNA Res.">
        <title>Multiple hybrid de novo genome assembly of finger millet, an orphan allotetraploid crop.</title>
        <authorList>
            <person name="Hatakeyama M."/>
            <person name="Aluri S."/>
            <person name="Balachadran M.T."/>
            <person name="Sivarajan S.R."/>
            <person name="Patrignani A."/>
            <person name="Gruter S."/>
            <person name="Poveda L."/>
            <person name="Shimizu-Inatsugi R."/>
            <person name="Baeten J."/>
            <person name="Francoijs K.J."/>
            <person name="Nataraja K.N."/>
            <person name="Reddy Y.A.N."/>
            <person name="Phadnis S."/>
            <person name="Ravikumar R.L."/>
            <person name="Schlapbach R."/>
            <person name="Sreeman S.M."/>
            <person name="Shimizu K.K."/>
        </authorList>
    </citation>
    <scope>NUCLEOTIDE SEQUENCE</scope>
</reference>
<evidence type="ECO:0000313" key="2">
    <source>
        <dbReference type="EMBL" id="GJN38859.1"/>
    </source>
</evidence>
<gene>
    <name evidence="2" type="primary">gb27937</name>
    <name evidence="2" type="ORF">PR202_gb27937</name>
</gene>
<reference evidence="2" key="2">
    <citation type="submission" date="2021-12" db="EMBL/GenBank/DDBJ databases">
        <title>Resequencing data analysis of finger millet.</title>
        <authorList>
            <person name="Hatakeyama M."/>
            <person name="Aluri S."/>
            <person name="Balachadran M.T."/>
            <person name="Sivarajan S.R."/>
            <person name="Poveda L."/>
            <person name="Shimizu-Inatsugi R."/>
            <person name="Schlapbach R."/>
            <person name="Sreeman S.M."/>
            <person name="Shimizu K.K."/>
        </authorList>
    </citation>
    <scope>NUCLEOTIDE SEQUENCE</scope>
</reference>
<dbReference type="AlphaFoldDB" id="A0AAV5FTA5"/>
<protein>
    <recommendedName>
        <fullName evidence="1">Inhibitor I9 domain-containing protein</fullName>
    </recommendedName>
</protein>
<sequence>MSASLKHWFFFLEPLKRVELFLNNGWQSQVSVVYMGKELQAINDKNDILRLHHQMLASVHEGSLEKAQASHVYTYSSGFQGFAAKLNKEQAMILARNFPANIF</sequence>
<evidence type="ECO:0000259" key="1">
    <source>
        <dbReference type="Pfam" id="PF05922"/>
    </source>
</evidence>
<keyword evidence="3" id="KW-1185">Reference proteome</keyword>
<dbReference type="Pfam" id="PF05922">
    <property type="entry name" value="Inhibitor_I9"/>
    <property type="match status" value="1"/>
</dbReference>
<dbReference type="EMBL" id="BQKI01000097">
    <property type="protein sequence ID" value="GJN38859.1"/>
    <property type="molecule type" value="Genomic_DNA"/>
</dbReference>
<dbReference type="InterPro" id="IPR037045">
    <property type="entry name" value="S8pro/Inhibitor_I9_sf"/>
</dbReference>
<organism evidence="2 3">
    <name type="scientific">Eleusine coracana subsp. coracana</name>
    <dbReference type="NCBI Taxonomy" id="191504"/>
    <lineage>
        <taxon>Eukaryota</taxon>
        <taxon>Viridiplantae</taxon>
        <taxon>Streptophyta</taxon>
        <taxon>Embryophyta</taxon>
        <taxon>Tracheophyta</taxon>
        <taxon>Spermatophyta</taxon>
        <taxon>Magnoliopsida</taxon>
        <taxon>Liliopsida</taxon>
        <taxon>Poales</taxon>
        <taxon>Poaceae</taxon>
        <taxon>PACMAD clade</taxon>
        <taxon>Chloridoideae</taxon>
        <taxon>Cynodonteae</taxon>
        <taxon>Eleusininae</taxon>
        <taxon>Eleusine</taxon>
    </lineage>
</organism>
<dbReference type="Gene3D" id="3.30.70.80">
    <property type="entry name" value="Peptidase S8 propeptide/proteinase inhibitor I9"/>
    <property type="match status" value="1"/>
</dbReference>
<accession>A0AAV5FTA5</accession>
<comment type="caution">
    <text evidence="2">The sequence shown here is derived from an EMBL/GenBank/DDBJ whole genome shotgun (WGS) entry which is preliminary data.</text>
</comment>
<feature type="domain" description="Inhibitor I9" evidence="1">
    <location>
        <begin position="32"/>
        <end position="96"/>
    </location>
</feature>
<dbReference type="InterPro" id="IPR010259">
    <property type="entry name" value="S8pro/Inhibitor_I9"/>
</dbReference>
<name>A0AAV5FTA5_ELECO</name>